<feature type="transmembrane region" description="Helical" evidence="1">
    <location>
        <begin position="32"/>
        <end position="54"/>
    </location>
</feature>
<organism evidence="2 3">
    <name type="scientific">Lederbergia lenta</name>
    <name type="common">Bacillus lentus</name>
    <dbReference type="NCBI Taxonomy" id="1467"/>
    <lineage>
        <taxon>Bacteria</taxon>
        <taxon>Bacillati</taxon>
        <taxon>Bacillota</taxon>
        <taxon>Bacilli</taxon>
        <taxon>Bacillales</taxon>
        <taxon>Bacillaceae</taxon>
        <taxon>Lederbergia</taxon>
    </lineage>
</organism>
<protein>
    <submittedName>
        <fullName evidence="2">Uncharacterized protein</fullName>
    </submittedName>
</protein>
<evidence type="ECO:0000313" key="3">
    <source>
        <dbReference type="Proteomes" id="UP000249134"/>
    </source>
</evidence>
<dbReference type="AlphaFoldDB" id="A0A2X4VXC8"/>
<dbReference type="Proteomes" id="UP000249134">
    <property type="component" value="Chromosome 1"/>
</dbReference>
<sequence length="82" mass="9274">MPGTQTIQNLVSARHSCNTLTKQKGLEMVHMGYLIIGLSLYLMYYTFSLARTIWKEGNKFAGFIITIMATCFPVLSIILKLK</sequence>
<accession>A0A2X4VXC8</accession>
<dbReference type="STRING" id="1348624.GCA_001591545_02753"/>
<evidence type="ECO:0000313" key="2">
    <source>
        <dbReference type="EMBL" id="SQI52528.1"/>
    </source>
</evidence>
<keyword evidence="3" id="KW-1185">Reference proteome</keyword>
<keyword evidence="1" id="KW-1133">Transmembrane helix</keyword>
<feature type="transmembrane region" description="Helical" evidence="1">
    <location>
        <begin position="60"/>
        <end position="79"/>
    </location>
</feature>
<keyword evidence="1" id="KW-0472">Membrane</keyword>
<gene>
    <name evidence="2" type="ORF">NCTC4824_00449</name>
</gene>
<keyword evidence="1" id="KW-0812">Transmembrane</keyword>
<evidence type="ECO:0000256" key="1">
    <source>
        <dbReference type="SAM" id="Phobius"/>
    </source>
</evidence>
<reference evidence="2 3" key="1">
    <citation type="submission" date="2018-06" db="EMBL/GenBank/DDBJ databases">
        <authorList>
            <consortium name="Pathogen Informatics"/>
            <person name="Doyle S."/>
        </authorList>
    </citation>
    <scope>NUCLEOTIDE SEQUENCE [LARGE SCALE GENOMIC DNA]</scope>
    <source>
        <strain evidence="2 3">NCTC4824</strain>
    </source>
</reference>
<dbReference type="EMBL" id="LS483476">
    <property type="protein sequence ID" value="SQI52528.1"/>
    <property type="molecule type" value="Genomic_DNA"/>
</dbReference>
<name>A0A2X4VXC8_LEDLE</name>
<proteinExistence type="predicted"/>
<dbReference type="KEGG" id="blen:NCTC4824_00449"/>